<dbReference type="Proteomes" id="UP000316095">
    <property type="component" value="Unassembled WGS sequence"/>
</dbReference>
<sequence length="132" mass="15040">MTQPSVDPLTAPLYSVILTQVDAVLRRAEEASLPLEVDPARSDLFELFVTAHGAGYLEEDAEHDLTADELCKQLASRWGLDQAAQSSVANQEKLDAQNLAKMRLLWSLLRMWMEWTYAWSRWTEFQPEASKE</sequence>
<accession>A0A5C5XNV7</accession>
<protein>
    <submittedName>
        <fullName evidence="1">Uncharacterized protein</fullName>
    </submittedName>
</protein>
<keyword evidence="2" id="KW-1185">Reference proteome</keyword>
<organism evidence="1 2">
    <name type="scientific">Rubinisphaera italica</name>
    <dbReference type="NCBI Taxonomy" id="2527969"/>
    <lineage>
        <taxon>Bacteria</taxon>
        <taxon>Pseudomonadati</taxon>
        <taxon>Planctomycetota</taxon>
        <taxon>Planctomycetia</taxon>
        <taxon>Planctomycetales</taxon>
        <taxon>Planctomycetaceae</taxon>
        <taxon>Rubinisphaera</taxon>
    </lineage>
</organism>
<comment type="caution">
    <text evidence="1">The sequence shown here is derived from an EMBL/GenBank/DDBJ whole genome shotgun (WGS) entry which is preliminary data.</text>
</comment>
<reference evidence="1 2" key="1">
    <citation type="submission" date="2019-02" db="EMBL/GenBank/DDBJ databases">
        <title>Deep-cultivation of Planctomycetes and their phenomic and genomic characterization uncovers novel biology.</title>
        <authorList>
            <person name="Wiegand S."/>
            <person name="Jogler M."/>
            <person name="Boedeker C."/>
            <person name="Pinto D."/>
            <person name="Vollmers J."/>
            <person name="Rivas-Marin E."/>
            <person name="Kohn T."/>
            <person name="Peeters S.H."/>
            <person name="Heuer A."/>
            <person name="Rast P."/>
            <person name="Oberbeckmann S."/>
            <person name="Bunk B."/>
            <person name="Jeske O."/>
            <person name="Meyerdierks A."/>
            <person name="Storesund J.E."/>
            <person name="Kallscheuer N."/>
            <person name="Luecker S."/>
            <person name="Lage O.M."/>
            <person name="Pohl T."/>
            <person name="Merkel B.J."/>
            <person name="Hornburger P."/>
            <person name="Mueller R.-W."/>
            <person name="Bruemmer F."/>
            <person name="Labrenz M."/>
            <person name="Spormann A.M."/>
            <person name="Op Den Camp H."/>
            <person name="Overmann J."/>
            <person name="Amann R."/>
            <person name="Jetten M.S.M."/>
            <person name="Mascher T."/>
            <person name="Medema M.H."/>
            <person name="Devos D.P."/>
            <person name="Kaster A.-K."/>
            <person name="Ovreas L."/>
            <person name="Rohde M."/>
            <person name="Galperin M.Y."/>
            <person name="Jogler C."/>
        </authorList>
    </citation>
    <scope>NUCLEOTIDE SEQUENCE [LARGE SCALE GENOMIC DNA]</scope>
    <source>
        <strain evidence="1 2">Pan54</strain>
    </source>
</reference>
<dbReference type="EMBL" id="SJPG01000001">
    <property type="protein sequence ID" value="TWT63452.1"/>
    <property type="molecule type" value="Genomic_DNA"/>
</dbReference>
<dbReference type="AlphaFoldDB" id="A0A5C5XNV7"/>
<dbReference type="OrthoDB" id="215235at2"/>
<evidence type="ECO:0000313" key="2">
    <source>
        <dbReference type="Proteomes" id="UP000316095"/>
    </source>
</evidence>
<gene>
    <name evidence="1" type="ORF">Pan54_42050</name>
</gene>
<dbReference type="RefSeq" id="WP_146505197.1">
    <property type="nucleotide sequence ID" value="NZ_SJPG01000001.1"/>
</dbReference>
<proteinExistence type="predicted"/>
<evidence type="ECO:0000313" key="1">
    <source>
        <dbReference type="EMBL" id="TWT63452.1"/>
    </source>
</evidence>
<name>A0A5C5XNV7_9PLAN</name>